<evidence type="ECO:0000256" key="18">
    <source>
        <dbReference type="RuleBase" id="RU003938"/>
    </source>
</evidence>
<evidence type="ECO:0000256" key="4">
    <source>
        <dbReference type="ARBA" id="ARBA00005189"/>
    </source>
</evidence>
<keyword evidence="9" id="KW-0444">Lipid biosynthesis</keyword>
<dbReference type="EC" id="2.7.7.41" evidence="6 18"/>
<comment type="subcellular location">
    <subcellularLocation>
        <location evidence="2">Cell membrane</location>
        <topology evidence="2">Multi-pass membrane protein</topology>
    </subcellularLocation>
</comment>
<keyword evidence="13 19" id="KW-1133">Transmembrane helix</keyword>
<dbReference type="PROSITE" id="PS01315">
    <property type="entry name" value="CDS"/>
    <property type="match status" value="1"/>
</dbReference>
<comment type="pathway">
    <text evidence="3 18">Phospholipid metabolism; CDP-diacylglycerol biosynthesis; CDP-diacylglycerol from sn-glycerol 3-phosphate: step 3/3.</text>
</comment>
<evidence type="ECO:0000256" key="1">
    <source>
        <dbReference type="ARBA" id="ARBA00001698"/>
    </source>
</evidence>
<organism evidence="20 21">
    <name type="scientific">Elstera litoralis</name>
    <dbReference type="NCBI Taxonomy" id="552518"/>
    <lineage>
        <taxon>Bacteria</taxon>
        <taxon>Pseudomonadati</taxon>
        <taxon>Pseudomonadota</taxon>
        <taxon>Alphaproteobacteria</taxon>
        <taxon>Rhodospirillales</taxon>
        <taxon>Rhodospirillaceae</taxon>
        <taxon>Elstera</taxon>
    </lineage>
</organism>
<keyword evidence="16" id="KW-0594">Phospholipid biosynthesis</keyword>
<evidence type="ECO:0000256" key="3">
    <source>
        <dbReference type="ARBA" id="ARBA00005119"/>
    </source>
</evidence>
<comment type="similarity">
    <text evidence="5 18">Belongs to the CDS family.</text>
</comment>
<dbReference type="PATRIC" id="fig|552518.3.peg.2921"/>
<evidence type="ECO:0000256" key="8">
    <source>
        <dbReference type="ARBA" id="ARBA00022475"/>
    </source>
</evidence>
<feature type="transmembrane region" description="Helical" evidence="19">
    <location>
        <begin position="43"/>
        <end position="65"/>
    </location>
</feature>
<evidence type="ECO:0000256" key="10">
    <source>
        <dbReference type="ARBA" id="ARBA00022679"/>
    </source>
</evidence>
<evidence type="ECO:0000256" key="16">
    <source>
        <dbReference type="ARBA" id="ARBA00023209"/>
    </source>
</evidence>
<evidence type="ECO:0000256" key="5">
    <source>
        <dbReference type="ARBA" id="ARBA00010185"/>
    </source>
</evidence>
<dbReference type="UniPathway" id="UPA00557">
    <property type="reaction ID" value="UER00614"/>
</dbReference>
<evidence type="ECO:0000256" key="19">
    <source>
        <dbReference type="SAM" id="Phobius"/>
    </source>
</evidence>
<sequence>MAAPTLVAAVALDTDFLTLAILLGSGILIAPLVAGFSRGKMPALYTIGFPVISISCTCWVWLRVMPDGREMVLWLMGVVWATDTGAYFVGRMIGGPRLAPTISPNKTWAGLIGGMAAAAGIAALIGSAVGGSGAVLALWGGLAVVAQTGDLAESALKRHAGVKDSGRMIPGHGGILDRVDGLMPVALVLVLLVAFFGWSLTP</sequence>
<evidence type="ECO:0000256" key="17">
    <source>
        <dbReference type="ARBA" id="ARBA00023264"/>
    </source>
</evidence>
<keyword evidence="17" id="KW-1208">Phospholipid metabolism</keyword>
<dbReference type="EMBL" id="LAJY01000442">
    <property type="protein sequence ID" value="KJV08807.1"/>
    <property type="molecule type" value="Genomic_DNA"/>
</dbReference>
<comment type="caution">
    <text evidence="20">The sequence shown here is derived from an EMBL/GenBank/DDBJ whole genome shotgun (WGS) entry which is preliminary data.</text>
</comment>
<evidence type="ECO:0000256" key="2">
    <source>
        <dbReference type="ARBA" id="ARBA00004651"/>
    </source>
</evidence>
<dbReference type="GO" id="GO:0016024">
    <property type="term" value="P:CDP-diacylglycerol biosynthetic process"/>
    <property type="evidence" value="ECO:0007669"/>
    <property type="project" value="UniProtKB-UniPathway"/>
</dbReference>
<evidence type="ECO:0000256" key="12">
    <source>
        <dbReference type="ARBA" id="ARBA00022695"/>
    </source>
</evidence>
<keyword evidence="8" id="KW-1003">Cell membrane</keyword>
<dbReference type="Proteomes" id="UP000033774">
    <property type="component" value="Unassembled WGS sequence"/>
</dbReference>
<dbReference type="InterPro" id="IPR000374">
    <property type="entry name" value="PC_trans"/>
</dbReference>
<evidence type="ECO:0000256" key="11">
    <source>
        <dbReference type="ARBA" id="ARBA00022692"/>
    </source>
</evidence>
<feature type="transmembrane region" description="Helical" evidence="19">
    <location>
        <begin position="181"/>
        <end position="200"/>
    </location>
</feature>
<keyword evidence="10 18" id="KW-0808">Transferase</keyword>
<gene>
    <name evidence="20" type="ORF">VZ95_15405</name>
</gene>
<comment type="catalytic activity">
    <reaction evidence="1 18">
        <text>a 1,2-diacyl-sn-glycero-3-phosphate + CTP + H(+) = a CDP-1,2-diacyl-sn-glycerol + diphosphate</text>
        <dbReference type="Rhea" id="RHEA:16229"/>
        <dbReference type="ChEBI" id="CHEBI:15378"/>
        <dbReference type="ChEBI" id="CHEBI:33019"/>
        <dbReference type="ChEBI" id="CHEBI:37563"/>
        <dbReference type="ChEBI" id="CHEBI:58332"/>
        <dbReference type="ChEBI" id="CHEBI:58608"/>
        <dbReference type="EC" id="2.7.7.41"/>
    </reaction>
</comment>
<dbReference type="GO" id="GO:0004605">
    <property type="term" value="F:phosphatidate cytidylyltransferase activity"/>
    <property type="evidence" value="ECO:0007669"/>
    <property type="project" value="UniProtKB-EC"/>
</dbReference>
<keyword evidence="15 19" id="KW-0472">Membrane</keyword>
<keyword evidence="11 18" id="KW-0812">Transmembrane</keyword>
<evidence type="ECO:0000256" key="13">
    <source>
        <dbReference type="ARBA" id="ARBA00022989"/>
    </source>
</evidence>
<name>A0A0F3IQB7_9PROT</name>
<dbReference type="PANTHER" id="PTHR46382">
    <property type="entry name" value="PHOSPHATIDATE CYTIDYLYLTRANSFERASE"/>
    <property type="match status" value="1"/>
</dbReference>
<evidence type="ECO:0000256" key="9">
    <source>
        <dbReference type="ARBA" id="ARBA00022516"/>
    </source>
</evidence>
<dbReference type="OrthoDB" id="9799199at2"/>
<evidence type="ECO:0000256" key="7">
    <source>
        <dbReference type="ARBA" id="ARBA00019373"/>
    </source>
</evidence>
<evidence type="ECO:0000256" key="14">
    <source>
        <dbReference type="ARBA" id="ARBA00023098"/>
    </source>
</evidence>
<protein>
    <recommendedName>
        <fullName evidence="7 18">Phosphatidate cytidylyltransferase</fullName>
        <ecNumber evidence="6 18">2.7.7.41</ecNumber>
    </recommendedName>
</protein>
<dbReference type="PANTHER" id="PTHR46382:SF1">
    <property type="entry name" value="PHOSPHATIDATE CYTIDYLYLTRANSFERASE"/>
    <property type="match status" value="1"/>
</dbReference>
<dbReference type="AlphaFoldDB" id="A0A0F3IQB7"/>
<feature type="transmembrane region" description="Helical" evidence="19">
    <location>
        <begin position="16"/>
        <end position="36"/>
    </location>
</feature>
<keyword evidence="14" id="KW-0443">Lipid metabolism</keyword>
<dbReference type="Pfam" id="PF01148">
    <property type="entry name" value="CTP_transf_1"/>
    <property type="match status" value="1"/>
</dbReference>
<keyword evidence="12 18" id="KW-0548">Nucleotidyltransferase</keyword>
<feature type="transmembrane region" description="Helical" evidence="19">
    <location>
        <begin position="111"/>
        <end position="139"/>
    </location>
</feature>
<feature type="transmembrane region" description="Helical" evidence="19">
    <location>
        <begin position="71"/>
        <end position="90"/>
    </location>
</feature>
<evidence type="ECO:0000313" key="20">
    <source>
        <dbReference type="EMBL" id="KJV08807.1"/>
    </source>
</evidence>
<accession>A0A0F3IQB7</accession>
<evidence type="ECO:0000313" key="21">
    <source>
        <dbReference type="Proteomes" id="UP000033774"/>
    </source>
</evidence>
<dbReference type="GO" id="GO:0005886">
    <property type="term" value="C:plasma membrane"/>
    <property type="evidence" value="ECO:0007669"/>
    <property type="project" value="UniProtKB-SubCell"/>
</dbReference>
<keyword evidence="21" id="KW-1185">Reference proteome</keyword>
<comment type="pathway">
    <text evidence="4">Lipid metabolism.</text>
</comment>
<evidence type="ECO:0000256" key="15">
    <source>
        <dbReference type="ARBA" id="ARBA00023136"/>
    </source>
</evidence>
<proteinExistence type="inferred from homology"/>
<evidence type="ECO:0000256" key="6">
    <source>
        <dbReference type="ARBA" id="ARBA00012487"/>
    </source>
</evidence>
<reference evidence="20 21" key="1">
    <citation type="submission" date="2015-03" db="EMBL/GenBank/DDBJ databases">
        <title>Draft genome sequence of Elstera litoralis.</title>
        <authorList>
            <person name="Rahalkar M.C."/>
            <person name="Dhakephalkar P.K."/>
            <person name="Pore S.D."/>
            <person name="Arora P."/>
            <person name="Kapse N.G."/>
            <person name="Pandit P.S."/>
        </authorList>
    </citation>
    <scope>NUCLEOTIDE SEQUENCE [LARGE SCALE GENOMIC DNA]</scope>
    <source>
        <strain evidence="20 21">Dia-1</strain>
    </source>
</reference>